<name>A0ABW6JA98_STRCE</name>
<comment type="caution">
    <text evidence="3">The sequence shown here is derived from an EMBL/GenBank/DDBJ whole genome shotgun (WGS) entry which is preliminary data.</text>
</comment>
<dbReference type="SMART" id="SM00943">
    <property type="entry name" value="Prim-Pol"/>
    <property type="match status" value="1"/>
</dbReference>
<dbReference type="InterPro" id="IPR015330">
    <property type="entry name" value="DNA_primase/pol_bifunc_N"/>
</dbReference>
<accession>A0ABW6JA98</accession>
<protein>
    <submittedName>
        <fullName evidence="3">Bifunctional DNA primase/polymerase</fullName>
    </submittedName>
</protein>
<organism evidence="3 4">
    <name type="scientific">Streptomyces cellulosae</name>
    <dbReference type="NCBI Taxonomy" id="1968"/>
    <lineage>
        <taxon>Bacteria</taxon>
        <taxon>Bacillati</taxon>
        <taxon>Actinomycetota</taxon>
        <taxon>Actinomycetes</taxon>
        <taxon>Kitasatosporales</taxon>
        <taxon>Streptomycetaceae</taxon>
        <taxon>Streptomyces</taxon>
    </lineage>
</organism>
<dbReference type="InterPro" id="IPR014820">
    <property type="entry name" value="PriCT_1"/>
</dbReference>
<dbReference type="Pfam" id="PF09250">
    <property type="entry name" value="Prim-Pol"/>
    <property type="match status" value="1"/>
</dbReference>
<dbReference type="SUPFAM" id="SSF56747">
    <property type="entry name" value="Prim-pol domain"/>
    <property type="match status" value="1"/>
</dbReference>
<feature type="domain" description="Primase C-terminal 1" evidence="1">
    <location>
        <begin position="213"/>
        <end position="275"/>
    </location>
</feature>
<dbReference type="CDD" id="cd04859">
    <property type="entry name" value="Prim_Pol"/>
    <property type="match status" value="1"/>
</dbReference>
<sequence length="278" mass="30036">MTTLQGALWLIEHGFAVFTADHPGTPRCTGLHARQNCDGSRGKHPTVPFTRVHTRDAAQVRRWFGGEPRNVAVAVGAYEGPGNERLVVIDSDRPGAIEDVAEHFGHPHTPTTRWNTAKGHHDCYLIPPGIRLGNGLGKLRGLLDGDVRAGNAYVISVGSVHASGVMYELADDRPPVPLPEWLLDALKGQPAVTVPRPVTVPPARTGGSFVGLLKFVLESPQGERNNRLYWSACRAFERSDGQDSAVASALLDAARHIGLGENEARQTITSAYRSRAAR</sequence>
<evidence type="ECO:0000259" key="1">
    <source>
        <dbReference type="SMART" id="SM00942"/>
    </source>
</evidence>
<gene>
    <name evidence="3" type="ORF">ACFU0X_03185</name>
</gene>
<dbReference type="EMBL" id="JBHVBU010000005">
    <property type="protein sequence ID" value="MFE7962046.1"/>
    <property type="molecule type" value="Genomic_DNA"/>
</dbReference>
<evidence type="ECO:0000313" key="4">
    <source>
        <dbReference type="Proteomes" id="UP001600650"/>
    </source>
</evidence>
<dbReference type="RefSeq" id="WP_381724910.1">
    <property type="nucleotide sequence ID" value="NZ_JBHVBU010000005.1"/>
</dbReference>
<feature type="domain" description="DNA primase/polymerase bifunctional N-terminal" evidence="2">
    <location>
        <begin position="7"/>
        <end position="182"/>
    </location>
</feature>
<reference evidence="3 4" key="1">
    <citation type="submission" date="2024-09" db="EMBL/GenBank/DDBJ databases">
        <title>The Natural Products Discovery Center: Release of the First 8490 Sequenced Strains for Exploring Actinobacteria Biosynthetic Diversity.</title>
        <authorList>
            <person name="Kalkreuter E."/>
            <person name="Kautsar S.A."/>
            <person name="Yang D."/>
            <person name="Bader C.D."/>
            <person name="Teijaro C.N."/>
            <person name="Fluegel L."/>
            <person name="Davis C.M."/>
            <person name="Simpson J.R."/>
            <person name="Lauterbach L."/>
            <person name="Steele A.D."/>
            <person name="Gui C."/>
            <person name="Meng S."/>
            <person name="Li G."/>
            <person name="Viehrig K."/>
            <person name="Ye F."/>
            <person name="Su P."/>
            <person name="Kiefer A.F."/>
            <person name="Nichols A."/>
            <person name="Cepeda A.J."/>
            <person name="Yan W."/>
            <person name="Fan B."/>
            <person name="Jiang Y."/>
            <person name="Adhikari A."/>
            <person name="Zheng C.-J."/>
            <person name="Schuster L."/>
            <person name="Cowan T.M."/>
            <person name="Smanski M.J."/>
            <person name="Chevrette M.G."/>
            <person name="De Carvalho L.P.S."/>
            <person name="Shen B."/>
        </authorList>
    </citation>
    <scope>NUCLEOTIDE SEQUENCE [LARGE SCALE GENOMIC DNA]</scope>
    <source>
        <strain evidence="3 4">NPDC057399</strain>
    </source>
</reference>
<evidence type="ECO:0000259" key="2">
    <source>
        <dbReference type="SMART" id="SM00943"/>
    </source>
</evidence>
<dbReference type="SMART" id="SM00942">
    <property type="entry name" value="PriCT_1"/>
    <property type="match status" value="1"/>
</dbReference>
<keyword evidence="4" id="KW-1185">Reference proteome</keyword>
<dbReference type="Proteomes" id="UP001600650">
    <property type="component" value="Unassembled WGS sequence"/>
</dbReference>
<evidence type="ECO:0000313" key="3">
    <source>
        <dbReference type="EMBL" id="MFE7962046.1"/>
    </source>
</evidence>
<proteinExistence type="predicted"/>